<dbReference type="Pfam" id="PF06180">
    <property type="entry name" value="CbiK"/>
    <property type="match status" value="1"/>
</dbReference>
<feature type="binding site" evidence="2">
    <location>
        <position position="139"/>
    </location>
    <ligand>
        <name>Co(2+)</name>
        <dbReference type="ChEBI" id="CHEBI:48828"/>
    </ligand>
</feature>
<feature type="binding site" evidence="2">
    <location>
        <position position="170"/>
    </location>
    <ligand>
        <name>Co(2+)</name>
        <dbReference type="ChEBI" id="CHEBI:48828"/>
    </ligand>
</feature>
<evidence type="ECO:0000313" key="3">
    <source>
        <dbReference type="EMBL" id="AEB10070.1"/>
    </source>
</evidence>
<gene>
    <name evidence="3" type="ordered locus">Desac_2243</name>
</gene>
<dbReference type="GO" id="GO:0016852">
    <property type="term" value="F:sirohydrochlorin cobaltochelatase activity"/>
    <property type="evidence" value="ECO:0007669"/>
    <property type="project" value="UniProtKB-EC"/>
</dbReference>
<protein>
    <submittedName>
        <fullName evidence="3">Sirohydrochlorin cobaltochelatase</fullName>
        <ecNumber evidence="3">4.99.1.3</ecNumber>
    </submittedName>
</protein>
<evidence type="ECO:0000256" key="2">
    <source>
        <dbReference type="PIRSR" id="PIRSR033579-3"/>
    </source>
</evidence>
<organism evidence="3 4">
    <name type="scientific">Desulfobacca acetoxidans (strain ATCC 700848 / DSM 11109 / ASRB2)</name>
    <dbReference type="NCBI Taxonomy" id="880072"/>
    <lineage>
        <taxon>Bacteria</taxon>
        <taxon>Pseudomonadati</taxon>
        <taxon>Thermodesulfobacteriota</taxon>
        <taxon>Desulfobaccia</taxon>
        <taxon>Desulfobaccales</taxon>
        <taxon>Desulfobaccaceae</taxon>
        <taxon>Desulfobacca</taxon>
    </lineage>
</organism>
<dbReference type="STRING" id="880072.Desac_2243"/>
<sequence>MQTPIVLTAFGTTTNAFKTYDFVDTIIREEFPGHEILWAFSSRMVLDRLRHRRKFEVRHPHEVLQALSDKGHTWAVIQSMHLLCGHEFYRLLEEVKPLAIRTSIGLPLLSSYEDYRQLAKSFDFKNNLSEGEAPVLVGHGTDHPSWAAYPTLESILREVHGSDLYVGVVEGYPSLKQVLEAVTAAKFRKVRLIPLMLVAGAHFYEDLCEGEDSWKTAFEGAGLEVNVEAQGIGFRKEVIRVFVGHIRDALDAIPASNSLATRVLKNQQPENLGSVRVSGENG</sequence>
<feature type="binding site" evidence="2">
    <location>
        <position position="202"/>
    </location>
    <ligand>
        <name>Co(2+)</name>
        <dbReference type="ChEBI" id="CHEBI:48828"/>
    </ligand>
</feature>
<reference evidence="3 4" key="1">
    <citation type="journal article" date="2011" name="Stand. Genomic Sci.">
        <title>Complete genome sequence of the acetate-degrading sulfate reducer Desulfobacca acetoxidans type strain (ASRB2).</title>
        <authorList>
            <person name="Goker M."/>
            <person name="Teshima H."/>
            <person name="Lapidus A."/>
            <person name="Nolan M."/>
            <person name="Lucas S."/>
            <person name="Hammon N."/>
            <person name="Deshpande S."/>
            <person name="Cheng J.F."/>
            <person name="Tapia R."/>
            <person name="Han C."/>
            <person name="Goodwin L."/>
            <person name="Pitluck S."/>
            <person name="Huntemann M."/>
            <person name="Liolios K."/>
            <person name="Ivanova N."/>
            <person name="Pagani I."/>
            <person name="Mavromatis K."/>
            <person name="Ovchinikova G."/>
            <person name="Pati A."/>
            <person name="Chen A."/>
            <person name="Palaniappan K."/>
            <person name="Land M."/>
            <person name="Hauser L."/>
            <person name="Brambilla E.M."/>
            <person name="Rohde M."/>
            <person name="Spring S."/>
            <person name="Detter J.C."/>
            <person name="Woyke T."/>
            <person name="Bristow J."/>
            <person name="Eisen J.A."/>
            <person name="Markowitz V."/>
            <person name="Hugenholtz P."/>
            <person name="Kyrpides N.C."/>
            <person name="Klenk H.P."/>
        </authorList>
    </citation>
    <scope>NUCLEOTIDE SEQUENCE [LARGE SCALE GENOMIC DNA]</scope>
    <source>
        <strain evidence="4">ATCC 700848 / DSM 11109 / ASRB2</strain>
    </source>
</reference>
<feature type="active site" description="Proton acceptor" evidence="1">
    <location>
        <position position="139"/>
    </location>
</feature>
<dbReference type="GO" id="GO:0046872">
    <property type="term" value="F:metal ion binding"/>
    <property type="evidence" value="ECO:0007669"/>
    <property type="project" value="UniProtKB-KW"/>
</dbReference>
<dbReference type="Gene3D" id="3.40.50.1400">
    <property type="match status" value="2"/>
</dbReference>
<evidence type="ECO:0000256" key="1">
    <source>
        <dbReference type="PIRSR" id="PIRSR033579-1"/>
    </source>
</evidence>
<keyword evidence="3" id="KW-0456">Lyase</keyword>
<keyword evidence="4" id="KW-1185">Reference proteome</keyword>
<proteinExistence type="predicted"/>
<dbReference type="GO" id="GO:0019251">
    <property type="term" value="P:anaerobic cobalamin biosynthetic process"/>
    <property type="evidence" value="ECO:0007669"/>
    <property type="project" value="InterPro"/>
</dbReference>
<dbReference type="EC" id="4.99.1.3" evidence="3"/>
<reference evidence="4" key="2">
    <citation type="submission" date="2011-03" db="EMBL/GenBank/DDBJ databases">
        <title>The complete genome of Desulfobacca acetoxidans DSM 11109.</title>
        <authorList>
            <consortium name="US DOE Joint Genome Institute (JGI-PGF)"/>
            <person name="Lucas S."/>
            <person name="Copeland A."/>
            <person name="Lapidus A."/>
            <person name="Bruce D."/>
            <person name="Goodwin L."/>
            <person name="Pitluck S."/>
            <person name="Peters L."/>
            <person name="Kyrpides N."/>
            <person name="Mavromatis K."/>
            <person name="Ivanova N."/>
            <person name="Ovchinnikova G."/>
            <person name="Teshima H."/>
            <person name="Detter J.C."/>
            <person name="Han C."/>
            <person name="Land M."/>
            <person name="Hauser L."/>
            <person name="Markowitz V."/>
            <person name="Cheng J.-F."/>
            <person name="Hugenholtz P."/>
            <person name="Woyke T."/>
            <person name="Wu D."/>
            <person name="Spring S."/>
            <person name="Schueler E."/>
            <person name="Brambilla E."/>
            <person name="Klenk H.-P."/>
            <person name="Eisen J.A."/>
        </authorList>
    </citation>
    <scope>NUCLEOTIDE SEQUENCE [LARGE SCALE GENOMIC DNA]</scope>
    <source>
        <strain evidence="4">ATCC 700848 / DSM 11109 / ASRB2</strain>
    </source>
</reference>
<evidence type="ECO:0000313" key="4">
    <source>
        <dbReference type="Proteomes" id="UP000000483"/>
    </source>
</evidence>
<keyword evidence="2" id="KW-0479">Metal-binding</keyword>
<accession>F2NFF1</accession>
<dbReference type="Proteomes" id="UP000000483">
    <property type="component" value="Chromosome"/>
</dbReference>
<keyword evidence="2" id="KW-0170">Cobalt</keyword>
<dbReference type="CDD" id="cd03413">
    <property type="entry name" value="CbiK_C"/>
    <property type="match status" value="1"/>
</dbReference>
<dbReference type="AlphaFoldDB" id="F2NFF1"/>
<dbReference type="eggNOG" id="COG4822">
    <property type="taxonomic scope" value="Bacteria"/>
</dbReference>
<dbReference type="PIRSF" id="PIRSF033579">
    <property type="entry name" value="Anaer_Co_chel"/>
    <property type="match status" value="1"/>
</dbReference>
<name>F2NFF1_DESAR</name>
<dbReference type="RefSeq" id="WP_013707179.1">
    <property type="nucleotide sequence ID" value="NC_015388.1"/>
</dbReference>
<dbReference type="EMBL" id="CP002629">
    <property type="protein sequence ID" value="AEB10070.1"/>
    <property type="molecule type" value="Genomic_DNA"/>
</dbReference>
<dbReference type="SUPFAM" id="SSF53800">
    <property type="entry name" value="Chelatase"/>
    <property type="match status" value="1"/>
</dbReference>
<dbReference type="OrthoDB" id="9770331at2"/>
<dbReference type="InterPro" id="IPR010388">
    <property type="entry name" value="Anaerobic_Co-chelatase"/>
</dbReference>
<dbReference type="KEGG" id="dao:Desac_2243"/>
<dbReference type="HOGENOM" id="CLU_036584_1_1_7"/>